<dbReference type="Proteomes" id="UP000515135">
    <property type="component" value="Unplaced"/>
</dbReference>
<name>A0A6P5A8B1_BRABE</name>
<accession>A0A6P5A8B1</accession>
<keyword evidence="2" id="KW-1133">Transmembrane helix</keyword>
<proteinExistence type="predicted"/>
<keyword evidence="2" id="KW-0472">Membrane</keyword>
<dbReference type="KEGG" id="bbel:109486455"/>
<sequence length="317" mass="35124">MGSPQLSSDLGYIRVDTYDVQDTGVNLTLTIPCTSFNQAAFLASLSALFSPGRCGVSYTTCTTSARRRLLQTDSTVVTIYALANNDTDSFAAIDQTKDFLTSQQVLDVLQADSSGTPNSVLTTGDFNQYAITNVEEAFPTTTASTPFYDTWYGILTIVLCSVFAVILFVLLIVLIVYCCRKNKNTKKQQPRPRRPDTPTVIENAWTDQKKTAVITDQSGYKQDSVKQTSENPLVLAAATQFQRPRRVAPDRVRKTTNNRTELSSADSNRREFDGRAVDPATGRTYVYNTRTGARKWLDTARSNLNNRRNINSNSSEA</sequence>
<dbReference type="OrthoDB" id="6160776at2759"/>
<organism evidence="3 4">
    <name type="scientific">Branchiostoma belcheri</name>
    <name type="common">Amphioxus</name>
    <dbReference type="NCBI Taxonomy" id="7741"/>
    <lineage>
        <taxon>Eukaryota</taxon>
        <taxon>Metazoa</taxon>
        <taxon>Chordata</taxon>
        <taxon>Cephalochordata</taxon>
        <taxon>Leptocardii</taxon>
        <taxon>Amphioxiformes</taxon>
        <taxon>Branchiostomatidae</taxon>
        <taxon>Branchiostoma</taxon>
    </lineage>
</organism>
<keyword evidence="2" id="KW-0812">Transmembrane</keyword>
<dbReference type="AlphaFoldDB" id="A0A6P5A8B1"/>
<gene>
    <name evidence="4" type="primary">LOC109486455</name>
</gene>
<dbReference type="GeneID" id="109486455"/>
<feature type="region of interest" description="Disordered" evidence="1">
    <location>
        <begin position="245"/>
        <end position="275"/>
    </location>
</feature>
<feature type="compositionally biased region" description="Polar residues" evidence="1">
    <location>
        <begin position="255"/>
        <end position="266"/>
    </location>
</feature>
<feature type="transmembrane region" description="Helical" evidence="2">
    <location>
        <begin position="151"/>
        <end position="179"/>
    </location>
</feature>
<evidence type="ECO:0000313" key="3">
    <source>
        <dbReference type="Proteomes" id="UP000515135"/>
    </source>
</evidence>
<evidence type="ECO:0000256" key="2">
    <source>
        <dbReference type="SAM" id="Phobius"/>
    </source>
</evidence>
<protein>
    <submittedName>
        <fullName evidence="4">Uncharacterized protein LOC109486455</fullName>
    </submittedName>
</protein>
<reference evidence="4" key="1">
    <citation type="submission" date="2025-08" db="UniProtKB">
        <authorList>
            <consortium name="RefSeq"/>
        </authorList>
    </citation>
    <scope>IDENTIFICATION</scope>
    <source>
        <tissue evidence="4">Gonad</tissue>
    </source>
</reference>
<evidence type="ECO:0000256" key="1">
    <source>
        <dbReference type="SAM" id="MobiDB-lite"/>
    </source>
</evidence>
<keyword evidence="3" id="KW-1185">Reference proteome</keyword>
<dbReference type="RefSeq" id="XP_019645843.1">
    <property type="nucleotide sequence ID" value="XM_019790284.1"/>
</dbReference>
<evidence type="ECO:0000313" key="4">
    <source>
        <dbReference type="RefSeq" id="XP_019645843.1"/>
    </source>
</evidence>